<dbReference type="SMART" id="SM00417">
    <property type="entry name" value="H4"/>
    <property type="match status" value="1"/>
</dbReference>
<keyword evidence="11" id="KW-1185">Reference proteome</keyword>
<keyword evidence="6 9" id="KW-0238">DNA-binding</keyword>
<evidence type="ECO:0000313" key="12">
    <source>
        <dbReference type="WBParaSite" id="TASK_0000198101-mRNA-1"/>
    </source>
</evidence>
<comment type="function">
    <text evidence="1 9">Core component of nucleosome. Nucleosomes wrap and compact DNA into chromatin, limiting DNA accessibility to the cellular machineries which require DNA as a template. Histones thereby play a central role in transcription regulation, DNA repair, DNA replication and chromosomal stability. DNA accessibility is regulated via a complex set of post-translational modifications of histones, also called histone code, and nucleosome remodeling.</text>
</comment>
<dbReference type="EMBL" id="UYRS01000824">
    <property type="protein sequence ID" value="VDK24074.1"/>
    <property type="molecule type" value="Genomic_DNA"/>
</dbReference>
<dbReference type="Gene3D" id="1.10.20.10">
    <property type="entry name" value="Histone, subunit A"/>
    <property type="match status" value="1"/>
</dbReference>
<evidence type="ECO:0000256" key="2">
    <source>
        <dbReference type="ARBA" id="ARBA00004123"/>
    </source>
</evidence>
<protein>
    <recommendedName>
        <fullName evidence="9">Histone H4</fullName>
    </recommendedName>
</protein>
<reference evidence="10 11" key="2">
    <citation type="submission" date="2018-11" db="EMBL/GenBank/DDBJ databases">
        <authorList>
            <consortium name="Pathogen Informatics"/>
        </authorList>
    </citation>
    <scope>NUCLEOTIDE SEQUENCE [LARGE SCALE GENOMIC DNA]</scope>
</reference>
<keyword evidence="7 9" id="KW-0539">Nucleus</keyword>
<dbReference type="InterPro" id="IPR011009">
    <property type="entry name" value="Kinase-like_dom_sf"/>
</dbReference>
<dbReference type="OrthoDB" id="10556636at2759"/>
<dbReference type="InterPro" id="IPR001951">
    <property type="entry name" value="Histone_H4"/>
</dbReference>
<dbReference type="Proteomes" id="UP000282613">
    <property type="component" value="Unassembled WGS sequence"/>
</dbReference>
<evidence type="ECO:0000256" key="6">
    <source>
        <dbReference type="ARBA" id="ARBA00023125"/>
    </source>
</evidence>
<accession>A0A0R3VX37</accession>
<dbReference type="GO" id="GO:0030527">
    <property type="term" value="F:structural constituent of chromatin"/>
    <property type="evidence" value="ECO:0007669"/>
    <property type="project" value="InterPro"/>
</dbReference>
<proteinExistence type="inferred from homology"/>
<keyword evidence="5 9" id="KW-0158">Chromosome</keyword>
<sequence length="212" mass="23692">MTVSLWEMLTRRLDQDVNPLSEKIDSCPPFLRILFDRGLAVDPCQRPSASQLVQLFDFIMRNVCTKTTSQLYIDFRGAKVFSAFLETRTDTEASSGSGDESESFTVTLEAKSDCGCENESVTMVSPNDEHRSWTFPRVAAKPAHLAATTAYSSSTDTDLMTLSSFDVFYLLATTIMTMTRSVLKVLMKNIVREAIGYTEHVRRKTVTATNVV</sequence>
<comment type="subunit">
    <text evidence="9">The nucleosome is a histone octamer containing two molecules each of H2A, H2B, H3 and H4 assembled in one H3-H4 heterotetramer and two H2A-H2B heterodimers. The octamer wraps approximately 147 bp of DNA.</text>
</comment>
<comment type="subcellular location">
    <subcellularLocation>
        <location evidence="3">Chromosome</location>
    </subcellularLocation>
    <subcellularLocation>
        <location evidence="2">Nucleus</location>
    </subcellularLocation>
</comment>
<evidence type="ECO:0000256" key="9">
    <source>
        <dbReference type="RuleBase" id="RU000528"/>
    </source>
</evidence>
<evidence type="ECO:0000256" key="5">
    <source>
        <dbReference type="ARBA" id="ARBA00022454"/>
    </source>
</evidence>
<name>A0A0R3VX37_TAEAS</name>
<dbReference type="PRINTS" id="PR00623">
    <property type="entry name" value="HISTONEH4"/>
</dbReference>
<evidence type="ECO:0000256" key="4">
    <source>
        <dbReference type="ARBA" id="ARBA00006564"/>
    </source>
</evidence>
<evidence type="ECO:0000256" key="3">
    <source>
        <dbReference type="ARBA" id="ARBA00004286"/>
    </source>
</evidence>
<keyword evidence="8 9" id="KW-0544">Nucleosome core</keyword>
<reference evidence="12" key="1">
    <citation type="submission" date="2017-02" db="UniProtKB">
        <authorList>
            <consortium name="WormBaseParasite"/>
        </authorList>
    </citation>
    <scope>IDENTIFICATION</scope>
</reference>
<evidence type="ECO:0000256" key="8">
    <source>
        <dbReference type="ARBA" id="ARBA00023269"/>
    </source>
</evidence>
<dbReference type="GO" id="GO:0005634">
    <property type="term" value="C:nucleus"/>
    <property type="evidence" value="ECO:0007669"/>
    <property type="project" value="UniProtKB-SubCell"/>
</dbReference>
<dbReference type="SUPFAM" id="SSF56112">
    <property type="entry name" value="Protein kinase-like (PK-like)"/>
    <property type="match status" value="1"/>
</dbReference>
<dbReference type="InterPro" id="IPR009072">
    <property type="entry name" value="Histone-fold"/>
</dbReference>
<evidence type="ECO:0000313" key="11">
    <source>
        <dbReference type="Proteomes" id="UP000282613"/>
    </source>
</evidence>
<dbReference type="WBParaSite" id="TASK_0000198101-mRNA-1">
    <property type="protein sequence ID" value="TASK_0000198101-mRNA-1"/>
    <property type="gene ID" value="TASK_0000198101"/>
</dbReference>
<dbReference type="GO" id="GO:0000786">
    <property type="term" value="C:nucleosome"/>
    <property type="evidence" value="ECO:0007669"/>
    <property type="project" value="UniProtKB-KW"/>
</dbReference>
<dbReference type="GO" id="GO:0003677">
    <property type="term" value="F:DNA binding"/>
    <property type="evidence" value="ECO:0007669"/>
    <property type="project" value="UniProtKB-KW"/>
</dbReference>
<dbReference type="AlphaFoldDB" id="A0A0R3VX37"/>
<gene>
    <name evidence="10" type="ORF">TASK_LOCUS1982</name>
</gene>
<evidence type="ECO:0000313" key="10">
    <source>
        <dbReference type="EMBL" id="VDK24074.1"/>
    </source>
</evidence>
<evidence type="ECO:0000256" key="7">
    <source>
        <dbReference type="ARBA" id="ARBA00023242"/>
    </source>
</evidence>
<organism evidence="12">
    <name type="scientific">Taenia asiatica</name>
    <name type="common">Asian tapeworm</name>
    <dbReference type="NCBI Taxonomy" id="60517"/>
    <lineage>
        <taxon>Eukaryota</taxon>
        <taxon>Metazoa</taxon>
        <taxon>Spiralia</taxon>
        <taxon>Lophotrochozoa</taxon>
        <taxon>Platyhelminthes</taxon>
        <taxon>Cestoda</taxon>
        <taxon>Eucestoda</taxon>
        <taxon>Cyclophyllidea</taxon>
        <taxon>Taeniidae</taxon>
        <taxon>Taenia</taxon>
    </lineage>
</organism>
<evidence type="ECO:0000256" key="1">
    <source>
        <dbReference type="ARBA" id="ARBA00002001"/>
    </source>
</evidence>
<dbReference type="STRING" id="60517.A0A0R3VX37"/>
<comment type="similarity">
    <text evidence="4 9">Belongs to the histone H4 family.</text>
</comment>
<dbReference type="GO" id="GO:0046982">
    <property type="term" value="F:protein heterodimerization activity"/>
    <property type="evidence" value="ECO:0007669"/>
    <property type="project" value="InterPro"/>
</dbReference>